<evidence type="ECO:0000313" key="4">
    <source>
        <dbReference type="Proteomes" id="UP000320055"/>
    </source>
</evidence>
<feature type="signal peptide" evidence="2">
    <location>
        <begin position="1"/>
        <end position="32"/>
    </location>
</feature>
<name>A0A563VPJ6_9CYAN</name>
<dbReference type="AlphaFoldDB" id="A0A563VPJ6"/>
<feature type="chain" id="PRO_5022129588" evidence="2">
    <location>
        <begin position="33"/>
        <end position="115"/>
    </location>
</feature>
<dbReference type="RefSeq" id="WP_246141911.1">
    <property type="nucleotide sequence ID" value="NZ_LR213944.1"/>
</dbReference>
<sequence length="115" mass="13068">MMNKQLFFQTQKTILAVLAISTVGLVSLPAQADEALIQETVQESYTTGEGNVSVQNSSQQNRQYSNNRGRSGYYNNDDIGIVQRSQQLCDQFGEDNVCVQDTEQRNTSHRRRSRY</sequence>
<evidence type="ECO:0000256" key="2">
    <source>
        <dbReference type="SAM" id="SignalP"/>
    </source>
</evidence>
<gene>
    <name evidence="3" type="ORF">H1P_1940016</name>
</gene>
<evidence type="ECO:0000313" key="3">
    <source>
        <dbReference type="EMBL" id="VEP13330.1"/>
    </source>
</evidence>
<protein>
    <submittedName>
        <fullName evidence="3">Uncharacterized protein</fullName>
    </submittedName>
</protein>
<accession>A0A563VPJ6</accession>
<keyword evidence="4" id="KW-1185">Reference proteome</keyword>
<dbReference type="EMBL" id="CAACVJ010000106">
    <property type="protein sequence ID" value="VEP13330.1"/>
    <property type="molecule type" value="Genomic_DNA"/>
</dbReference>
<feature type="compositionally biased region" description="Low complexity" evidence="1">
    <location>
        <begin position="50"/>
        <end position="72"/>
    </location>
</feature>
<dbReference type="Proteomes" id="UP000320055">
    <property type="component" value="Unassembled WGS sequence"/>
</dbReference>
<evidence type="ECO:0000256" key="1">
    <source>
        <dbReference type="SAM" id="MobiDB-lite"/>
    </source>
</evidence>
<keyword evidence="2" id="KW-0732">Signal</keyword>
<feature type="region of interest" description="Disordered" evidence="1">
    <location>
        <begin position="47"/>
        <end position="77"/>
    </location>
</feature>
<organism evidence="3 4">
    <name type="scientific">Hyella patelloides LEGE 07179</name>
    <dbReference type="NCBI Taxonomy" id="945734"/>
    <lineage>
        <taxon>Bacteria</taxon>
        <taxon>Bacillati</taxon>
        <taxon>Cyanobacteriota</taxon>
        <taxon>Cyanophyceae</taxon>
        <taxon>Pleurocapsales</taxon>
        <taxon>Hyellaceae</taxon>
        <taxon>Hyella</taxon>
    </lineage>
</organism>
<reference evidence="3 4" key="1">
    <citation type="submission" date="2019-01" db="EMBL/GenBank/DDBJ databases">
        <authorList>
            <person name="Brito A."/>
        </authorList>
    </citation>
    <scope>NUCLEOTIDE SEQUENCE [LARGE SCALE GENOMIC DNA]</scope>
    <source>
        <strain evidence="3">1</strain>
    </source>
</reference>
<proteinExistence type="predicted"/>